<keyword evidence="7" id="KW-0540">Nuclease</keyword>
<evidence type="ECO:0000256" key="4">
    <source>
        <dbReference type="ARBA" id="ARBA00006958"/>
    </source>
</evidence>
<comment type="function">
    <text evidence="12">Transposase-derived protein that may have nuclease activity. Does not have transposase activity.</text>
</comment>
<dbReference type="InterPro" id="IPR045249">
    <property type="entry name" value="HARBI1-like"/>
</dbReference>
<organism evidence="14 15">
    <name type="scientific">Leptotrombidium deliense</name>
    <dbReference type="NCBI Taxonomy" id="299467"/>
    <lineage>
        <taxon>Eukaryota</taxon>
        <taxon>Metazoa</taxon>
        <taxon>Ecdysozoa</taxon>
        <taxon>Arthropoda</taxon>
        <taxon>Chelicerata</taxon>
        <taxon>Arachnida</taxon>
        <taxon>Acari</taxon>
        <taxon>Acariformes</taxon>
        <taxon>Trombidiformes</taxon>
        <taxon>Prostigmata</taxon>
        <taxon>Anystina</taxon>
        <taxon>Parasitengona</taxon>
        <taxon>Trombiculoidea</taxon>
        <taxon>Trombiculidae</taxon>
        <taxon>Leptotrombidium</taxon>
    </lineage>
</organism>
<evidence type="ECO:0000313" key="15">
    <source>
        <dbReference type="Proteomes" id="UP000288716"/>
    </source>
</evidence>
<dbReference type="GO" id="GO:0005737">
    <property type="term" value="C:cytoplasm"/>
    <property type="evidence" value="ECO:0007669"/>
    <property type="project" value="UniProtKB-SubCell"/>
</dbReference>
<evidence type="ECO:0000256" key="6">
    <source>
        <dbReference type="ARBA" id="ARBA00022490"/>
    </source>
</evidence>
<feature type="domain" description="DDE Tnp4" evidence="13">
    <location>
        <begin position="107"/>
        <end position="255"/>
    </location>
</feature>
<evidence type="ECO:0000256" key="9">
    <source>
        <dbReference type="ARBA" id="ARBA00022801"/>
    </source>
</evidence>
<dbReference type="AlphaFoldDB" id="A0A443S1Z3"/>
<dbReference type="GO" id="GO:0016787">
    <property type="term" value="F:hydrolase activity"/>
    <property type="evidence" value="ECO:0007669"/>
    <property type="project" value="UniProtKB-KW"/>
</dbReference>
<comment type="caution">
    <text evidence="14">The sequence shown here is derived from an EMBL/GenBank/DDBJ whole genome shotgun (WGS) entry which is preliminary data.</text>
</comment>
<dbReference type="InterPro" id="IPR027806">
    <property type="entry name" value="HARBI1_dom"/>
</dbReference>
<dbReference type="GO" id="GO:0005634">
    <property type="term" value="C:nucleus"/>
    <property type="evidence" value="ECO:0007669"/>
    <property type="project" value="UniProtKB-SubCell"/>
</dbReference>
<evidence type="ECO:0000256" key="1">
    <source>
        <dbReference type="ARBA" id="ARBA00001968"/>
    </source>
</evidence>
<keyword evidence="15" id="KW-1185">Reference proteome</keyword>
<evidence type="ECO:0000259" key="13">
    <source>
        <dbReference type="Pfam" id="PF13359"/>
    </source>
</evidence>
<comment type="similarity">
    <text evidence="4">Belongs to the HARBI1 family.</text>
</comment>
<evidence type="ECO:0000313" key="14">
    <source>
        <dbReference type="EMBL" id="RWS21558.1"/>
    </source>
</evidence>
<evidence type="ECO:0000256" key="5">
    <source>
        <dbReference type="ARBA" id="ARBA00015519"/>
    </source>
</evidence>
<protein>
    <recommendedName>
        <fullName evidence="5">Putative nuclease HARBI1</fullName>
    </recommendedName>
    <alternativeName>
        <fullName evidence="11">Harbinger transposase-derived nuclease</fullName>
    </alternativeName>
</protein>
<evidence type="ECO:0000256" key="12">
    <source>
        <dbReference type="ARBA" id="ARBA00045850"/>
    </source>
</evidence>
<dbReference type="Proteomes" id="UP000288716">
    <property type="component" value="Unassembled WGS sequence"/>
</dbReference>
<reference evidence="14 15" key="1">
    <citation type="journal article" date="2018" name="Gigascience">
        <title>Genomes of trombidid mites reveal novel predicted allergens and laterally-transferred genes associated with secondary metabolism.</title>
        <authorList>
            <person name="Dong X."/>
            <person name="Chaisiri K."/>
            <person name="Xia D."/>
            <person name="Armstrong S.D."/>
            <person name="Fang Y."/>
            <person name="Donnelly M.J."/>
            <person name="Kadowaki T."/>
            <person name="McGarry J.W."/>
            <person name="Darby A.C."/>
            <person name="Makepeace B.L."/>
        </authorList>
    </citation>
    <scope>NUCLEOTIDE SEQUENCE [LARGE SCALE GENOMIC DNA]</scope>
    <source>
        <strain evidence="14">UoL-UT</strain>
    </source>
</reference>
<keyword evidence="9" id="KW-0378">Hydrolase</keyword>
<keyword evidence="8" id="KW-0479">Metal-binding</keyword>
<comment type="cofactor">
    <cofactor evidence="1">
        <name>a divalent metal cation</name>
        <dbReference type="ChEBI" id="CHEBI:60240"/>
    </cofactor>
</comment>
<keyword evidence="10" id="KW-0539">Nucleus</keyword>
<dbReference type="PANTHER" id="PTHR22930">
    <property type="match status" value="1"/>
</dbReference>
<dbReference type="GO" id="GO:0004518">
    <property type="term" value="F:nuclease activity"/>
    <property type="evidence" value="ECO:0007669"/>
    <property type="project" value="UniProtKB-KW"/>
</dbReference>
<dbReference type="OrthoDB" id="6503407at2759"/>
<dbReference type="EMBL" id="NCKV01011732">
    <property type="protein sequence ID" value="RWS21558.1"/>
    <property type="molecule type" value="Genomic_DNA"/>
</dbReference>
<evidence type="ECO:0000256" key="8">
    <source>
        <dbReference type="ARBA" id="ARBA00022723"/>
    </source>
</evidence>
<dbReference type="PANTHER" id="PTHR22930:SF289">
    <property type="entry name" value="DDE TNP4 DOMAIN-CONTAINING PROTEIN-RELATED"/>
    <property type="match status" value="1"/>
</dbReference>
<gene>
    <name evidence="14" type="ORF">B4U80_06055</name>
</gene>
<name>A0A443S1Z3_9ACAR</name>
<keyword evidence="6" id="KW-0963">Cytoplasm</keyword>
<comment type="subcellular location">
    <subcellularLocation>
        <location evidence="3">Cytoplasm</location>
    </subcellularLocation>
    <subcellularLocation>
        <location evidence="2">Nucleus</location>
    </subcellularLocation>
</comment>
<accession>A0A443S1Z3</accession>
<dbReference type="GO" id="GO:0046872">
    <property type="term" value="F:metal ion binding"/>
    <property type="evidence" value="ECO:0007669"/>
    <property type="project" value="UniProtKB-KW"/>
</dbReference>
<evidence type="ECO:0000256" key="2">
    <source>
        <dbReference type="ARBA" id="ARBA00004123"/>
    </source>
</evidence>
<dbReference type="VEuPathDB" id="VectorBase:LDEU010482"/>
<evidence type="ECO:0000256" key="3">
    <source>
        <dbReference type="ARBA" id="ARBA00004496"/>
    </source>
</evidence>
<sequence>MTKPAFHTLLGIFGKYLDNVDNRNHPPAPEIQLLTALRFYATGVFQHVDGDLMNLSQPTVSRIVSRVSFIIASKANNFISFPMPAECKNEQDNFYQIAGFPGIIGVIDCTQVEVKVPKDLQERYRNRKNKLTLNIQAIVGSDMRFTNIVARWPGSVHDARILRRSEINSKLEAGYYPGHLLGDAGYPCKRYLLTPLANPQTIAEKRYQKRFVRSRLIVEQTFGCWKWKFYCLMKGLRTDLKNSINVIMTCAVLWNFLVEQSEINQKERDYSVPEDLPAVSQTVDLAGTSKRLQVINYFVRNSDP</sequence>
<dbReference type="InterPro" id="IPR026103">
    <property type="entry name" value="HARBI1_animal"/>
</dbReference>
<dbReference type="Pfam" id="PF13359">
    <property type="entry name" value="DDE_Tnp_4"/>
    <property type="match status" value="1"/>
</dbReference>
<evidence type="ECO:0000256" key="11">
    <source>
        <dbReference type="ARBA" id="ARBA00030126"/>
    </source>
</evidence>
<dbReference type="PRINTS" id="PR02086">
    <property type="entry name" value="PUTNUCHARBI1"/>
</dbReference>
<evidence type="ECO:0000256" key="10">
    <source>
        <dbReference type="ARBA" id="ARBA00023242"/>
    </source>
</evidence>
<dbReference type="STRING" id="299467.A0A443S1Z3"/>
<evidence type="ECO:0000256" key="7">
    <source>
        <dbReference type="ARBA" id="ARBA00022722"/>
    </source>
</evidence>
<proteinExistence type="inferred from homology"/>